<name>S2JJD7_MUCC1</name>
<dbReference type="Gene3D" id="2.130.10.10">
    <property type="entry name" value="YVTN repeat-like/Quinoprotein amine dehydrogenase"/>
    <property type="match status" value="2"/>
</dbReference>
<organism evidence="5 6">
    <name type="scientific">Mucor circinelloides f. circinelloides (strain 1006PhL)</name>
    <name type="common">Mucormycosis agent</name>
    <name type="synonym">Calyptromyces circinelloides</name>
    <dbReference type="NCBI Taxonomy" id="1220926"/>
    <lineage>
        <taxon>Eukaryota</taxon>
        <taxon>Fungi</taxon>
        <taxon>Fungi incertae sedis</taxon>
        <taxon>Mucoromycota</taxon>
        <taxon>Mucoromycotina</taxon>
        <taxon>Mucoromycetes</taxon>
        <taxon>Mucorales</taxon>
        <taxon>Mucorineae</taxon>
        <taxon>Mucoraceae</taxon>
        <taxon>Mucor</taxon>
    </lineage>
</organism>
<evidence type="ECO:0000256" key="4">
    <source>
        <dbReference type="SAM" id="MobiDB-lite"/>
    </source>
</evidence>
<feature type="compositionally biased region" description="Acidic residues" evidence="4">
    <location>
        <begin position="800"/>
        <end position="810"/>
    </location>
</feature>
<dbReference type="InterPro" id="IPR015943">
    <property type="entry name" value="WD40/YVTN_repeat-like_dom_sf"/>
</dbReference>
<protein>
    <submittedName>
        <fullName evidence="5">Uncharacterized protein</fullName>
    </submittedName>
</protein>
<evidence type="ECO:0000256" key="2">
    <source>
        <dbReference type="ARBA" id="ARBA00022737"/>
    </source>
</evidence>
<evidence type="ECO:0000256" key="1">
    <source>
        <dbReference type="ARBA" id="ARBA00022574"/>
    </source>
</evidence>
<evidence type="ECO:0000256" key="3">
    <source>
        <dbReference type="PROSITE-ProRule" id="PRU00221"/>
    </source>
</evidence>
<feature type="region of interest" description="Disordered" evidence="4">
    <location>
        <begin position="559"/>
        <end position="588"/>
    </location>
</feature>
<dbReference type="InterPro" id="IPR045151">
    <property type="entry name" value="DCAF8"/>
</dbReference>
<dbReference type="FunCoup" id="S2JJD7">
    <property type="interactions" value="78"/>
</dbReference>
<dbReference type="OMA" id="YKQRYVG"/>
<evidence type="ECO:0000313" key="6">
    <source>
        <dbReference type="Proteomes" id="UP000014254"/>
    </source>
</evidence>
<dbReference type="VEuPathDB" id="FungiDB:HMPREF1544_03151"/>
<feature type="repeat" description="WD" evidence="3">
    <location>
        <begin position="7"/>
        <end position="38"/>
    </location>
</feature>
<feature type="region of interest" description="Disordered" evidence="4">
    <location>
        <begin position="289"/>
        <end position="314"/>
    </location>
</feature>
<dbReference type="SUPFAM" id="SSF50978">
    <property type="entry name" value="WD40 repeat-like"/>
    <property type="match status" value="1"/>
</dbReference>
<feature type="compositionally biased region" description="Acidic residues" evidence="4">
    <location>
        <begin position="575"/>
        <end position="588"/>
    </location>
</feature>
<dbReference type="STRING" id="1220926.S2JJD7"/>
<dbReference type="GO" id="GO:0005737">
    <property type="term" value="C:cytoplasm"/>
    <property type="evidence" value="ECO:0007669"/>
    <property type="project" value="TreeGrafter"/>
</dbReference>
<dbReference type="SMART" id="SM00320">
    <property type="entry name" value="WD40"/>
    <property type="match status" value="6"/>
</dbReference>
<feature type="region of interest" description="Disordered" evidence="4">
    <location>
        <begin position="729"/>
        <end position="753"/>
    </location>
</feature>
<dbReference type="GO" id="GO:0080008">
    <property type="term" value="C:Cul4-RING E3 ubiquitin ligase complex"/>
    <property type="evidence" value="ECO:0007669"/>
    <property type="project" value="TreeGrafter"/>
</dbReference>
<feature type="compositionally biased region" description="Acidic residues" evidence="4">
    <location>
        <begin position="832"/>
        <end position="846"/>
    </location>
</feature>
<keyword evidence="2" id="KW-0677">Repeat</keyword>
<dbReference type="OrthoDB" id="2414538at2759"/>
<feature type="compositionally biased region" description="Low complexity" evidence="4">
    <location>
        <begin position="289"/>
        <end position="313"/>
    </location>
</feature>
<dbReference type="GO" id="GO:0045717">
    <property type="term" value="P:negative regulation of fatty acid biosynthetic process"/>
    <property type="evidence" value="ECO:0007669"/>
    <property type="project" value="TreeGrafter"/>
</dbReference>
<dbReference type="InterPro" id="IPR001680">
    <property type="entry name" value="WD40_rpt"/>
</dbReference>
<sequence length="846" mass="96134">MTLERELPGHTGCVNTLDWSSAGDKLLTGSDDTKLNIYLPFENYELQTTIDTGHRANIFTAKFMPHTSDNIIVSGAGDSEIRIFDLTNPEKQLDSMYVCHSDQLKKICVYEDNPYEFLSCSQDGKCTVRHFDRRTPHICSPHNVRSFITAQSKPARQHPLPDSKDAHRGCSNPIVDYGRYDIELNSMTISKLFPHYFAVAGMNDYIYLHDKRMTASNNSSFSVSSSNNMMDKLKCIKRFSPNIDGLNRPEKHITACKFSDTNGYELLGSWSSDGIYLFNINDDTVQSSISSNVSTNNNRNRTASNESASSSGSDLLQQKKEAWERIFSVIDFGLASSAVESFYDFLQEKHPEIMNLDGRIGVACVYMMEAHLVCKQRTRRDTWYSNEVEDPELAWSRYFFEHELAKIQKKLEDAEALLLPTKTWQAYWCLAIGYWTLRGGHETIANQNRQVVLDKSLDYVNKAMDTFKQATEVTSSSSSSSTAANLSQMDGTYLAMMQLFIIDWQHAAVREGFLTNQEIEIEENGISGWCWERLMYITLYSPENIEDFFMMKMSRDMEESDNSIHSSSSSSLMSNEEDEDEDMDEDEEMTEDEVSLYTRIMSRQIMDIYRGGSIGDDSEDSDLDLEELAVLRESAQKPVEADVGVVKPRMKYTGHCNIETIKDVDFFGPNDEYIISGSDGGYLFIWDKKTARILQILQADQDIVNVAKGHPTLPILAVSGIDSTTKIFTPTSKPHATLKSKEPNNPDSYSASSHLYEEQDIVSSNLENNQTLGTDIYITRSMFAALSRISRVQRLRRSENEEEEGDDDEDDHRNRDDSDNSANRIYRMIEDGIFEENDPDQDSTSP</sequence>
<dbReference type="eggNOG" id="KOG1310">
    <property type="taxonomic scope" value="Eukaryota"/>
</dbReference>
<feature type="region of interest" description="Disordered" evidence="4">
    <location>
        <begin position="794"/>
        <end position="846"/>
    </location>
</feature>
<keyword evidence="6" id="KW-1185">Reference proteome</keyword>
<keyword evidence="1 3" id="KW-0853">WD repeat</keyword>
<dbReference type="Pfam" id="PF00400">
    <property type="entry name" value="WD40"/>
    <property type="match status" value="2"/>
</dbReference>
<dbReference type="EMBL" id="KE123926">
    <property type="protein sequence ID" value="EPB90039.1"/>
    <property type="molecule type" value="Genomic_DNA"/>
</dbReference>
<proteinExistence type="predicted"/>
<feature type="compositionally biased region" description="Low complexity" evidence="4">
    <location>
        <begin position="563"/>
        <end position="574"/>
    </location>
</feature>
<reference evidence="6" key="1">
    <citation type="submission" date="2013-05" db="EMBL/GenBank/DDBJ databases">
        <title>The Genome sequence of Mucor circinelloides f. circinelloides 1006PhL.</title>
        <authorList>
            <consortium name="The Broad Institute Genomics Platform"/>
            <person name="Cuomo C."/>
            <person name="Earl A."/>
            <person name="Findley K."/>
            <person name="Lee S.C."/>
            <person name="Walker B."/>
            <person name="Young S."/>
            <person name="Zeng Q."/>
            <person name="Gargeya S."/>
            <person name="Fitzgerald M."/>
            <person name="Haas B."/>
            <person name="Abouelleil A."/>
            <person name="Allen A.W."/>
            <person name="Alvarado L."/>
            <person name="Arachchi H.M."/>
            <person name="Berlin A.M."/>
            <person name="Chapman S.B."/>
            <person name="Gainer-Dewar J."/>
            <person name="Goldberg J."/>
            <person name="Griggs A."/>
            <person name="Gujja S."/>
            <person name="Hansen M."/>
            <person name="Howarth C."/>
            <person name="Imamovic A."/>
            <person name="Ireland A."/>
            <person name="Larimer J."/>
            <person name="McCowan C."/>
            <person name="Murphy C."/>
            <person name="Pearson M."/>
            <person name="Poon T.W."/>
            <person name="Priest M."/>
            <person name="Roberts A."/>
            <person name="Saif S."/>
            <person name="Shea T."/>
            <person name="Sisk P."/>
            <person name="Sykes S."/>
            <person name="Wortman J."/>
            <person name="Nusbaum C."/>
            <person name="Birren B."/>
        </authorList>
    </citation>
    <scope>NUCLEOTIDE SEQUENCE [LARGE SCALE GENOMIC DNA]</scope>
    <source>
        <strain evidence="6">1006PhL</strain>
    </source>
</reference>
<evidence type="ECO:0000313" key="5">
    <source>
        <dbReference type="EMBL" id="EPB90039.1"/>
    </source>
</evidence>
<dbReference type="PROSITE" id="PS50082">
    <property type="entry name" value="WD_REPEATS_2"/>
    <property type="match status" value="2"/>
</dbReference>
<dbReference type="PROSITE" id="PS50294">
    <property type="entry name" value="WD_REPEATS_REGION"/>
    <property type="match status" value="1"/>
</dbReference>
<dbReference type="InterPro" id="IPR036322">
    <property type="entry name" value="WD40_repeat_dom_sf"/>
</dbReference>
<accession>S2JJD7</accession>
<dbReference type="AlphaFoldDB" id="S2JJD7"/>
<gene>
    <name evidence="5" type="ORF">HMPREF1544_03151</name>
</gene>
<dbReference type="Proteomes" id="UP000014254">
    <property type="component" value="Unassembled WGS sequence"/>
</dbReference>
<dbReference type="InParanoid" id="S2JJD7"/>
<dbReference type="PANTHER" id="PTHR15574:SF40">
    <property type="entry name" value="WD AND TETRATRICOPEPTIDE REPEATS PROTEIN 1"/>
    <property type="match status" value="1"/>
</dbReference>
<dbReference type="PANTHER" id="PTHR15574">
    <property type="entry name" value="WD REPEAT DOMAIN-CONTAINING FAMILY"/>
    <property type="match status" value="1"/>
</dbReference>
<feature type="repeat" description="WD" evidence="3">
    <location>
        <begin position="51"/>
        <end position="94"/>
    </location>
</feature>